<reference evidence="2" key="2">
    <citation type="submission" date="2019-10" db="EMBL/GenBank/DDBJ databases">
        <title>Conservation and host-specific expression of non-tandemly repeated heterogenous ribosome RNA gene in arbuscular mycorrhizal fungi.</title>
        <authorList>
            <person name="Maeda T."/>
            <person name="Kobayashi Y."/>
            <person name="Nakagawa T."/>
            <person name="Ezawa T."/>
            <person name="Yamaguchi K."/>
            <person name="Bino T."/>
            <person name="Nishimoto Y."/>
            <person name="Shigenobu S."/>
            <person name="Kawaguchi M."/>
        </authorList>
    </citation>
    <scope>NUCLEOTIDE SEQUENCE</scope>
    <source>
        <strain evidence="2">HR1</strain>
    </source>
</reference>
<dbReference type="EMBL" id="BLAL01000160">
    <property type="protein sequence ID" value="GES85998.1"/>
    <property type="molecule type" value="Genomic_DNA"/>
</dbReference>
<proteinExistence type="predicted"/>
<dbReference type="Proteomes" id="UP000615446">
    <property type="component" value="Unassembled WGS sequence"/>
</dbReference>
<gene>
    <name evidence="2" type="ORF">RCL2_001307600</name>
    <name evidence="1" type="ORF">RclHR1_13460005</name>
</gene>
<dbReference type="OrthoDB" id="2436378at2759"/>
<evidence type="ECO:0000313" key="3">
    <source>
        <dbReference type="Proteomes" id="UP000247702"/>
    </source>
</evidence>
<organism evidence="1 3">
    <name type="scientific">Rhizophagus clarus</name>
    <dbReference type="NCBI Taxonomy" id="94130"/>
    <lineage>
        <taxon>Eukaryota</taxon>
        <taxon>Fungi</taxon>
        <taxon>Fungi incertae sedis</taxon>
        <taxon>Mucoromycota</taxon>
        <taxon>Glomeromycotina</taxon>
        <taxon>Glomeromycetes</taxon>
        <taxon>Glomerales</taxon>
        <taxon>Glomeraceae</taxon>
        <taxon>Rhizophagus</taxon>
    </lineage>
</organism>
<evidence type="ECO:0000313" key="1">
    <source>
        <dbReference type="EMBL" id="GBB87004.1"/>
    </source>
</evidence>
<dbReference type="Proteomes" id="UP000247702">
    <property type="component" value="Unassembled WGS sequence"/>
</dbReference>
<name>A0A2Z6QPZ1_9GLOM</name>
<accession>A0A2Z6QPZ1</accession>
<evidence type="ECO:0000313" key="2">
    <source>
        <dbReference type="EMBL" id="GES85998.1"/>
    </source>
</evidence>
<reference evidence="1 3" key="1">
    <citation type="submission" date="2017-11" db="EMBL/GenBank/DDBJ databases">
        <title>The genome of Rhizophagus clarus HR1 reveals common genetic basis of auxotrophy among arbuscular mycorrhizal fungi.</title>
        <authorList>
            <person name="Kobayashi Y."/>
        </authorList>
    </citation>
    <scope>NUCLEOTIDE SEQUENCE [LARGE SCALE GENOMIC DNA]</scope>
    <source>
        <strain evidence="1 3">HR1</strain>
    </source>
</reference>
<comment type="caution">
    <text evidence="1">The sequence shown here is derived from an EMBL/GenBank/DDBJ whole genome shotgun (WGS) entry which is preliminary data.</text>
</comment>
<dbReference type="AlphaFoldDB" id="A0A2Z6QPZ1"/>
<sequence length="66" mass="7189">MQDENNARLIFKAMKAIKIDDPAIFVQWDPNGFNDTTIPNARNGIAGRVGKVGPSLVLVLRLASPI</sequence>
<protein>
    <submittedName>
        <fullName evidence="1">Uncharacterized protein</fullName>
    </submittedName>
</protein>
<dbReference type="EMBL" id="BEXD01000387">
    <property type="protein sequence ID" value="GBB87004.1"/>
    <property type="molecule type" value="Genomic_DNA"/>
</dbReference>
<keyword evidence="3" id="KW-1185">Reference proteome</keyword>